<sequence length="67" mass="7815">MGEDNRATESGGRVIYRERELGFGAEGENLGWTWNDREGKSERDREWEELEKLVGGRWRDAETGKEQ</sequence>
<name>A0A401RSB0_CHIPU</name>
<organism evidence="1 2">
    <name type="scientific">Chiloscyllium punctatum</name>
    <name type="common">Brownbanded bambooshark</name>
    <name type="synonym">Hemiscyllium punctatum</name>
    <dbReference type="NCBI Taxonomy" id="137246"/>
    <lineage>
        <taxon>Eukaryota</taxon>
        <taxon>Metazoa</taxon>
        <taxon>Chordata</taxon>
        <taxon>Craniata</taxon>
        <taxon>Vertebrata</taxon>
        <taxon>Chondrichthyes</taxon>
        <taxon>Elasmobranchii</taxon>
        <taxon>Galeomorphii</taxon>
        <taxon>Galeoidea</taxon>
        <taxon>Orectolobiformes</taxon>
        <taxon>Hemiscylliidae</taxon>
        <taxon>Chiloscyllium</taxon>
    </lineage>
</organism>
<proteinExistence type="predicted"/>
<keyword evidence="2" id="KW-1185">Reference proteome</keyword>
<dbReference type="AlphaFoldDB" id="A0A401RSB0"/>
<accession>A0A401RSB0</accession>
<evidence type="ECO:0000313" key="2">
    <source>
        <dbReference type="Proteomes" id="UP000287033"/>
    </source>
</evidence>
<evidence type="ECO:0000313" key="1">
    <source>
        <dbReference type="EMBL" id="GCC21035.1"/>
    </source>
</evidence>
<reference evidence="1 2" key="1">
    <citation type="journal article" date="2018" name="Nat. Ecol. Evol.">
        <title>Shark genomes provide insights into elasmobranch evolution and the origin of vertebrates.</title>
        <authorList>
            <person name="Hara Y"/>
            <person name="Yamaguchi K"/>
            <person name="Onimaru K"/>
            <person name="Kadota M"/>
            <person name="Koyanagi M"/>
            <person name="Keeley SD"/>
            <person name="Tatsumi K"/>
            <person name="Tanaka K"/>
            <person name="Motone F"/>
            <person name="Kageyama Y"/>
            <person name="Nozu R"/>
            <person name="Adachi N"/>
            <person name="Nishimura O"/>
            <person name="Nakagawa R"/>
            <person name="Tanegashima C"/>
            <person name="Kiyatake I"/>
            <person name="Matsumoto R"/>
            <person name="Murakumo K"/>
            <person name="Nishida K"/>
            <person name="Terakita A"/>
            <person name="Kuratani S"/>
            <person name="Sato K"/>
            <person name="Hyodo S Kuraku.S."/>
        </authorList>
    </citation>
    <scope>NUCLEOTIDE SEQUENCE [LARGE SCALE GENOMIC DNA]</scope>
</reference>
<dbReference type="Proteomes" id="UP000287033">
    <property type="component" value="Unassembled WGS sequence"/>
</dbReference>
<protein>
    <submittedName>
        <fullName evidence="1">Uncharacterized protein</fullName>
    </submittedName>
</protein>
<gene>
    <name evidence="1" type="ORF">chiPu_0019515</name>
</gene>
<comment type="caution">
    <text evidence="1">The sequence shown here is derived from an EMBL/GenBank/DDBJ whole genome shotgun (WGS) entry which is preliminary data.</text>
</comment>
<dbReference type="EMBL" id="BEZZ01002027">
    <property type="protein sequence ID" value="GCC21035.1"/>
    <property type="molecule type" value="Genomic_DNA"/>
</dbReference>